<evidence type="ECO:0000313" key="14">
    <source>
        <dbReference type="Proteomes" id="UP000383932"/>
    </source>
</evidence>
<feature type="domain" description="Glucose-methanol-choline oxidoreductase N-terminal" evidence="11">
    <location>
        <begin position="118"/>
        <end position="141"/>
    </location>
</feature>
<evidence type="ECO:0000256" key="5">
    <source>
        <dbReference type="ARBA" id="ARBA00022827"/>
    </source>
</evidence>
<evidence type="ECO:0000313" key="13">
    <source>
        <dbReference type="EMBL" id="KAB5591137.1"/>
    </source>
</evidence>
<feature type="signal peptide" evidence="10">
    <location>
        <begin position="1"/>
        <end position="18"/>
    </location>
</feature>
<evidence type="ECO:0000256" key="10">
    <source>
        <dbReference type="SAM" id="SignalP"/>
    </source>
</evidence>
<dbReference type="EMBL" id="SSOP01000121">
    <property type="protein sequence ID" value="KAB5591137.1"/>
    <property type="molecule type" value="Genomic_DNA"/>
</dbReference>
<dbReference type="PROSITE" id="PS00623">
    <property type="entry name" value="GMC_OXRED_1"/>
    <property type="match status" value="1"/>
</dbReference>
<feature type="domain" description="Glucose-methanol-choline oxidoreductase N-terminal" evidence="12">
    <location>
        <begin position="312"/>
        <end position="326"/>
    </location>
</feature>
<gene>
    <name evidence="13" type="ORF">CTheo_5425</name>
</gene>
<dbReference type="InterPro" id="IPR012132">
    <property type="entry name" value="GMC_OxRdtase"/>
</dbReference>
<evidence type="ECO:0000256" key="1">
    <source>
        <dbReference type="ARBA" id="ARBA00001974"/>
    </source>
</evidence>
<evidence type="ECO:0000256" key="3">
    <source>
        <dbReference type="ARBA" id="ARBA00022630"/>
    </source>
</evidence>
<comment type="caution">
    <text evidence="13">The sequence shown here is derived from an EMBL/GenBank/DDBJ whole genome shotgun (WGS) entry which is preliminary data.</text>
</comment>
<dbReference type="PROSITE" id="PS00624">
    <property type="entry name" value="GMC_OXRED_2"/>
    <property type="match status" value="1"/>
</dbReference>
<keyword evidence="14" id="KW-1185">Reference proteome</keyword>
<dbReference type="OrthoDB" id="269227at2759"/>
<dbReference type="AlphaFoldDB" id="A0A5N5QIL6"/>
<evidence type="ECO:0000259" key="12">
    <source>
        <dbReference type="PROSITE" id="PS00624"/>
    </source>
</evidence>
<keyword evidence="6" id="KW-0560">Oxidoreductase</keyword>
<proteinExistence type="inferred from homology"/>
<dbReference type="InterPro" id="IPR007867">
    <property type="entry name" value="GMC_OxRtase_C"/>
</dbReference>
<feature type="binding site" evidence="8">
    <location>
        <position position="120"/>
    </location>
    <ligand>
        <name>FAD</name>
        <dbReference type="ChEBI" id="CHEBI:57692"/>
    </ligand>
</feature>
<evidence type="ECO:0000256" key="6">
    <source>
        <dbReference type="ARBA" id="ARBA00023002"/>
    </source>
</evidence>
<keyword evidence="5 8" id="KW-0274">FAD</keyword>
<comment type="similarity">
    <text evidence="2 9">Belongs to the GMC oxidoreductase family.</text>
</comment>
<sequence length="626" mass="67159">MKATTALPLLACIGTSTAAVTRARPRSLSNSGNDFASQAYDYVIIGGGTAGLTIAARLSEDPNVSVGVIEAGSYLAEDAMINTPMVAAQLQGNAKYDWMFKTAPQVHSNNRAVNLPRGKVLGGSSAINMMVFDRASKVEYDAWSSLGNSGWDWDGLLPYMKSAEHFTSVDPFRVNDTHASPDDIFPSQGTKGPVAPSYNTWYSDVATQFGDTLSKLGIPFNYNPDSGNAFGTFNTARSVNSTTGRRSYAGTTYYAYNAHRPNFVVLTEAQATKINFKNSTAGGKATASGVSFVHNSTTFTVQAKKEVILSAGTFQTPHILELSGIGNSTILRKFGITPVVNLPSVGENYQDHILVPTTYELKPGHTTLDILRNNATYAAEAQAQYATTHDGIYSSSPALLSFFGLDSIASKAKLANMTAQLDREIALDSLTPLRKAQYSIQKDWFKKKVGQIEMIYYQGYFGAAAKPNTSYVSLIVAIQHPFSQGSIHIESADPLASPLIDPNYFSKSFDLDMLIESVRFALNVSKTEPLASAVVGRQDPAPEVVSDADIAEYIKASFGTVSHPIGTAALAPKELGGVVDTNLKVYGTSNVRVADASIIPIHISTHLQRTVYGIGEKASAIIKKSS</sequence>
<evidence type="ECO:0000256" key="2">
    <source>
        <dbReference type="ARBA" id="ARBA00010790"/>
    </source>
</evidence>
<evidence type="ECO:0000256" key="7">
    <source>
        <dbReference type="PIRSR" id="PIRSR000137-1"/>
    </source>
</evidence>
<name>A0A5N5QIL6_9AGAM</name>
<keyword evidence="4 10" id="KW-0732">Signal</keyword>
<dbReference type="Gene3D" id="3.50.50.60">
    <property type="entry name" value="FAD/NAD(P)-binding domain"/>
    <property type="match status" value="1"/>
</dbReference>
<reference evidence="13 14" key="1">
    <citation type="journal article" date="2019" name="Fungal Biol. Biotechnol.">
        <title>Draft genome sequence of fastidious pathogen Ceratobasidium theobromae, which causes vascular-streak dieback in Theobroma cacao.</title>
        <authorList>
            <person name="Ali S.S."/>
            <person name="Asman A."/>
            <person name="Shao J."/>
            <person name="Firmansyah A.P."/>
            <person name="Susilo A.W."/>
            <person name="Rosmana A."/>
            <person name="McMahon P."/>
            <person name="Junaid M."/>
            <person name="Guest D."/>
            <person name="Kheng T.Y."/>
            <person name="Meinhardt L.W."/>
            <person name="Bailey B.A."/>
        </authorList>
    </citation>
    <scope>NUCLEOTIDE SEQUENCE [LARGE SCALE GENOMIC DNA]</scope>
    <source>
        <strain evidence="13 14">CT2</strain>
    </source>
</reference>
<feature type="chain" id="PRO_5024341947" evidence="10">
    <location>
        <begin position="19"/>
        <end position="626"/>
    </location>
</feature>
<protein>
    <submittedName>
        <fullName evidence="13">Choline dehydrogenase</fullName>
    </submittedName>
</protein>
<comment type="cofactor">
    <cofactor evidence="1 8">
        <name>FAD</name>
        <dbReference type="ChEBI" id="CHEBI:57692"/>
    </cofactor>
</comment>
<organism evidence="13 14">
    <name type="scientific">Ceratobasidium theobromae</name>
    <dbReference type="NCBI Taxonomy" id="1582974"/>
    <lineage>
        <taxon>Eukaryota</taxon>
        <taxon>Fungi</taxon>
        <taxon>Dikarya</taxon>
        <taxon>Basidiomycota</taxon>
        <taxon>Agaricomycotina</taxon>
        <taxon>Agaricomycetes</taxon>
        <taxon>Cantharellales</taxon>
        <taxon>Ceratobasidiaceae</taxon>
        <taxon>Ceratobasidium</taxon>
    </lineage>
</organism>
<dbReference type="GO" id="GO:0016614">
    <property type="term" value="F:oxidoreductase activity, acting on CH-OH group of donors"/>
    <property type="evidence" value="ECO:0007669"/>
    <property type="project" value="InterPro"/>
</dbReference>
<feature type="binding site" evidence="8">
    <location>
        <begin position="128"/>
        <end position="131"/>
    </location>
    <ligand>
        <name>FAD</name>
        <dbReference type="ChEBI" id="CHEBI:57692"/>
    </ligand>
</feature>
<evidence type="ECO:0000256" key="4">
    <source>
        <dbReference type="ARBA" id="ARBA00022729"/>
    </source>
</evidence>
<dbReference type="PIRSF" id="PIRSF000137">
    <property type="entry name" value="Alcohol_oxidase"/>
    <property type="match status" value="1"/>
</dbReference>
<evidence type="ECO:0000256" key="9">
    <source>
        <dbReference type="RuleBase" id="RU003968"/>
    </source>
</evidence>
<dbReference type="Pfam" id="PF05199">
    <property type="entry name" value="GMC_oxred_C"/>
    <property type="match status" value="1"/>
</dbReference>
<dbReference type="InterPro" id="IPR036188">
    <property type="entry name" value="FAD/NAD-bd_sf"/>
</dbReference>
<dbReference type="PANTHER" id="PTHR11552:SF201">
    <property type="entry name" value="GLUCOSE-METHANOL-CHOLINE OXIDOREDUCTASE N-TERMINAL DOMAIN-CONTAINING PROTEIN"/>
    <property type="match status" value="1"/>
</dbReference>
<evidence type="ECO:0000259" key="11">
    <source>
        <dbReference type="PROSITE" id="PS00623"/>
    </source>
</evidence>
<feature type="active site" description="Proton donor" evidence="7">
    <location>
        <position position="563"/>
    </location>
</feature>
<dbReference type="GO" id="GO:0050660">
    <property type="term" value="F:flavin adenine dinucleotide binding"/>
    <property type="evidence" value="ECO:0007669"/>
    <property type="project" value="InterPro"/>
</dbReference>
<dbReference type="Proteomes" id="UP000383932">
    <property type="component" value="Unassembled WGS sequence"/>
</dbReference>
<accession>A0A5N5QIL6</accession>
<dbReference type="SUPFAM" id="SSF51905">
    <property type="entry name" value="FAD/NAD(P)-binding domain"/>
    <property type="match status" value="1"/>
</dbReference>
<dbReference type="InterPro" id="IPR000172">
    <property type="entry name" value="GMC_OxRdtase_N"/>
</dbReference>
<dbReference type="SUPFAM" id="SSF54373">
    <property type="entry name" value="FAD-linked reductases, C-terminal domain"/>
    <property type="match status" value="1"/>
</dbReference>
<evidence type="ECO:0000256" key="8">
    <source>
        <dbReference type="PIRSR" id="PIRSR000137-2"/>
    </source>
</evidence>
<dbReference type="PANTHER" id="PTHR11552">
    <property type="entry name" value="GLUCOSE-METHANOL-CHOLINE GMC OXIDOREDUCTASE"/>
    <property type="match status" value="1"/>
</dbReference>
<dbReference type="Pfam" id="PF00732">
    <property type="entry name" value="GMC_oxred_N"/>
    <property type="match status" value="1"/>
</dbReference>
<dbReference type="Gene3D" id="3.30.560.10">
    <property type="entry name" value="Glucose Oxidase, domain 3"/>
    <property type="match status" value="1"/>
</dbReference>
<keyword evidence="3 9" id="KW-0285">Flavoprotein</keyword>
<feature type="active site" description="Proton acceptor" evidence="7">
    <location>
        <position position="606"/>
    </location>
</feature>